<keyword evidence="10" id="KW-1185">Reference proteome</keyword>
<name>A0A919AZX5_9ACTN</name>
<dbReference type="GO" id="GO:0022857">
    <property type="term" value="F:transmembrane transporter activity"/>
    <property type="evidence" value="ECO:0007669"/>
    <property type="project" value="InterPro"/>
</dbReference>
<dbReference type="InterPro" id="IPR036259">
    <property type="entry name" value="MFS_trans_sf"/>
</dbReference>
<dbReference type="InterPro" id="IPR050189">
    <property type="entry name" value="MFS_Efflux_Transporters"/>
</dbReference>
<feature type="transmembrane region" description="Helical" evidence="7">
    <location>
        <begin position="104"/>
        <end position="122"/>
    </location>
</feature>
<reference evidence="9" key="1">
    <citation type="journal article" date="2014" name="Int. J. Syst. Evol. Microbiol.">
        <title>Complete genome sequence of Corynebacterium casei LMG S-19264T (=DSM 44701T), isolated from a smear-ripened cheese.</title>
        <authorList>
            <consortium name="US DOE Joint Genome Institute (JGI-PGF)"/>
            <person name="Walter F."/>
            <person name="Albersmeier A."/>
            <person name="Kalinowski J."/>
            <person name="Ruckert C."/>
        </authorList>
    </citation>
    <scope>NUCLEOTIDE SEQUENCE</scope>
    <source>
        <strain evidence="9">JCM 4477</strain>
    </source>
</reference>
<proteinExistence type="predicted"/>
<dbReference type="SUPFAM" id="SSF103473">
    <property type="entry name" value="MFS general substrate transporter"/>
    <property type="match status" value="1"/>
</dbReference>
<dbReference type="EMBL" id="BNBI01000024">
    <property type="protein sequence ID" value="GHF34119.1"/>
    <property type="molecule type" value="Genomic_DNA"/>
</dbReference>
<dbReference type="Pfam" id="PF06779">
    <property type="entry name" value="MFS_4"/>
    <property type="match status" value="1"/>
</dbReference>
<comment type="caution">
    <text evidence="9">The sequence shown here is derived from an EMBL/GenBank/DDBJ whole genome shotgun (WGS) entry which is preliminary data.</text>
</comment>
<dbReference type="GO" id="GO:0005886">
    <property type="term" value="C:plasma membrane"/>
    <property type="evidence" value="ECO:0007669"/>
    <property type="project" value="UniProtKB-SubCell"/>
</dbReference>
<feature type="transmembrane region" description="Helical" evidence="7">
    <location>
        <begin position="304"/>
        <end position="326"/>
    </location>
</feature>
<evidence type="ECO:0000256" key="1">
    <source>
        <dbReference type="ARBA" id="ARBA00004651"/>
    </source>
</evidence>
<feature type="transmembrane region" description="Helical" evidence="7">
    <location>
        <begin position="364"/>
        <end position="383"/>
    </location>
</feature>
<accession>A0A919AZX5</accession>
<comment type="subcellular location">
    <subcellularLocation>
        <location evidence="1">Cell membrane</location>
        <topology evidence="1">Multi-pass membrane protein</topology>
    </subcellularLocation>
</comment>
<dbReference type="InterPro" id="IPR010645">
    <property type="entry name" value="MFS_4"/>
</dbReference>
<feature type="region of interest" description="Disordered" evidence="6">
    <location>
        <begin position="392"/>
        <end position="450"/>
    </location>
</feature>
<evidence type="ECO:0000313" key="10">
    <source>
        <dbReference type="Proteomes" id="UP000630718"/>
    </source>
</evidence>
<feature type="transmembrane region" description="Helical" evidence="7">
    <location>
        <begin position="210"/>
        <end position="233"/>
    </location>
</feature>
<feature type="transmembrane region" description="Helical" evidence="7">
    <location>
        <begin position="142"/>
        <end position="163"/>
    </location>
</feature>
<organism evidence="9 10">
    <name type="scientific">Streptomyces fumanus</name>
    <dbReference type="NCBI Taxonomy" id="67302"/>
    <lineage>
        <taxon>Bacteria</taxon>
        <taxon>Bacillati</taxon>
        <taxon>Actinomycetota</taxon>
        <taxon>Actinomycetes</taxon>
        <taxon>Kitasatosporales</taxon>
        <taxon>Streptomycetaceae</taxon>
        <taxon>Streptomyces</taxon>
    </lineage>
</organism>
<dbReference type="InterPro" id="IPR020846">
    <property type="entry name" value="MFS_dom"/>
</dbReference>
<evidence type="ECO:0000256" key="5">
    <source>
        <dbReference type="ARBA" id="ARBA00023136"/>
    </source>
</evidence>
<dbReference type="AlphaFoldDB" id="A0A919AZX5"/>
<evidence type="ECO:0000313" key="9">
    <source>
        <dbReference type="EMBL" id="GHF34119.1"/>
    </source>
</evidence>
<keyword evidence="3 7" id="KW-0812">Transmembrane</keyword>
<dbReference type="PANTHER" id="PTHR43124">
    <property type="entry name" value="PURINE EFFLUX PUMP PBUE"/>
    <property type="match status" value="1"/>
</dbReference>
<dbReference type="PANTHER" id="PTHR43124:SF3">
    <property type="entry name" value="CHLORAMPHENICOL EFFLUX PUMP RV0191"/>
    <property type="match status" value="1"/>
</dbReference>
<feature type="transmembrane region" description="Helical" evidence="7">
    <location>
        <begin position="169"/>
        <end position="189"/>
    </location>
</feature>
<feature type="transmembrane region" description="Helical" evidence="7">
    <location>
        <begin position="12"/>
        <end position="30"/>
    </location>
</feature>
<evidence type="ECO:0000256" key="7">
    <source>
        <dbReference type="SAM" id="Phobius"/>
    </source>
</evidence>
<evidence type="ECO:0000256" key="6">
    <source>
        <dbReference type="SAM" id="MobiDB-lite"/>
    </source>
</evidence>
<sequence length="450" mass="46924">MSGREPSASRLAWQVGGVGVAAQAVAYGFARYGYGLFLPDLRDRFGLSTSVLGLINSVSYVGYVVALLLVGALVSRLGPRPMVVAAGVSAGVGMVTVAVAQTTWVLVVGLVVAGMASGFSWAPFSDTADRLLPDRTRERVMALIPSGTAFGVTLAGPLALVTRGADWRYAWFGFALVALAMAWYAARVLPAGRHEGKGNGDGKTVTVRWFLRPASATLYLTAFVYGLIGAFYWAFALEAVSDAAGDDSPMAPLFWTIMGLAGISSVFAGAFFVRLGLRLGQAVLFIALAAAIALLGLAPGALPAVLASAVLYGPTFMATSSLLALWSYRVFPEQPSTGFSATVLALGIGTLTGPATLGAVADHYSVRTAFLVTAAVALVTLAFRPPARRLEHSDALGEETRARPDGSRTSHQRLQRRLTGPVTPPPGHRFDRGTTPGPEAGGPLAGPRET</sequence>
<protein>
    <submittedName>
        <fullName evidence="9">MFS transporter</fullName>
    </submittedName>
</protein>
<evidence type="ECO:0000256" key="2">
    <source>
        <dbReference type="ARBA" id="ARBA00022475"/>
    </source>
</evidence>
<gene>
    <name evidence="9" type="ORF">GCM10018772_69700</name>
</gene>
<reference evidence="9" key="2">
    <citation type="submission" date="2020-09" db="EMBL/GenBank/DDBJ databases">
        <authorList>
            <person name="Sun Q."/>
            <person name="Ohkuma M."/>
        </authorList>
    </citation>
    <scope>NUCLEOTIDE SEQUENCE</scope>
    <source>
        <strain evidence="9">JCM 4477</strain>
    </source>
</reference>
<evidence type="ECO:0000259" key="8">
    <source>
        <dbReference type="PROSITE" id="PS50850"/>
    </source>
</evidence>
<dbReference type="Gene3D" id="1.20.1250.20">
    <property type="entry name" value="MFS general substrate transporter like domains"/>
    <property type="match status" value="2"/>
</dbReference>
<dbReference type="PROSITE" id="PS50850">
    <property type="entry name" value="MFS"/>
    <property type="match status" value="1"/>
</dbReference>
<feature type="transmembrane region" description="Helical" evidence="7">
    <location>
        <begin position="338"/>
        <end position="358"/>
    </location>
</feature>
<feature type="transmembrane region" description="Helical" evidence="7">
    <location>
        <begin position="253"/>
        <end position="272"/>
    </location>
</feature>
<feature type="transmembrane region" description="Helical" evidence="7">
    <location>
        <begin position="279"/>
        <end position="298"/>
    </location>
</feature>
<dbReference type="Proteomes" id="UP000630718">
    <property type="component" value="Unassembled WGS sequence"/>
</dbReference>
<dbReference type="RefSeq" id="WP_308438959.1">
    <property type="nucleotide sequence ID" value="NZ_BNBI01000024.1"/>
</dbReference>
<feature type="domain" description="Major facilitator superfamily (MFS) profile" evidence="8">
    <location>
        <begin position="1"/>
        <end position="392"/>
    </location>
</feature>
<keyword evidence="2" id="KW-1003">Cell membrane</keyword>
<keyword evidence="5 7" id="KW-0472">Membrane</keyword>
<feature type="compositionally biased region" description="Basic and acidic residues" evidence="6">
    <location>
        <begin position="392"/>
        <end position="408"/>
    </location>
</feature>
<feature type="transmembrane region" description="Helical" evidence="7">
    <location>
        <begin position="50"/>
        <end position="74"/>
    </location>
</feature>
<evidence type="ECO:0000256" key="3">
    <source>
        <dbReference type="ARBA" id="ARBA00022692"/>
    </source>
</evidence>
<keyword evidence="4 7" id="KW-1133">Transmembrane helix</keyword>
<evidence type="ECO:0000256" key="4">
    <source>
        <dbReference type="ARBA" id="ARBA00022989"/>
    </source>
</evidence>